<dbReference type="NCBIfam" id="TIGR00973">
    <property type="entry name" value="leuA_bact"/>
    <property type="match status" value="1"/>
</dbReference>
<dbReference type="GO" id="GO:0030145">
    <property type="term" value="F:manganese ion binding"/>
    <property type="evidence" value="ECO:0007669"/>
    <property type="project" value="UniProtKB-UniRule"/>
</dbReference>
<dbReference type="Pfam" id="PF22617">
    <property type="entry name" value="HCS_D2"/>
    <property type="match status" value="1"/>
</dbReference>
<evidence type="ECO:0000256" key="3">
    <source>
        <dbReference type="ARBA" id="ARBA00012973"/>
    </source>
</evidence>
<dbReference type="InterPro" id="IPR000891">
    <property type="entry name" value="PYR_CT"/>
</dbReference>
<evidence type="ECO:0000256" key="5">
    <source>
        <dbReference type="ARBA" id="ARBA00022430"/>
    </source>
</evidence>
<dbReference type="InterPro" id="IPR005671">
    <property type="entry name" value="LeuA_bact_synth"/>
</dbReference>
<evidence type="ECO:0000256" key="11">
    <source>
        <dbReference type="HAMAP-Rule" id="MF_01025"/>
    </source>
</evidence>
<dbReference type="SUPFAM" id="SSF110921">
    <property type="entry name" value="2-isopropylmalate synthase LeuA, allosteric (dimerisation) domain"/>
    <property type="match status" value="1"/>
</dbReference>
<evidence type="ECO:0000256" key="7">
    <source>
        <dbReference type="ARBA" id="ARBA00022679"/>
    </source>
</evidence>
<keyword evidence="11" id="KW-0963">Cytoplasm</keyword>
<dbReference type="PANTHER" id="PTHR10277:SF9">
    <property type="entry name" value="2-ISOPROPYLMALATE SYNTHASE 1, CHLOROPLASTIC-RELATED"/>
    <property type="match status" value="1"/>
</dbReference>
<dbReference type="Gene3D" id="3.20.20.70">
    <property type="entry name" value="Aldolase class I"/>
    <property type="match status" value="1"/>
</dbReference>
<organism evidence="13 14">
    <name type="scientific">Alkalidesulfovibrio alkalitolerans DSM 16529</name>
    <dbReference type="NCBI Taxonomy" id="1121439"/>
    <lineage>
        <taxon>Bacteria</taxon>
        <taxon>Pseudomonadati</taxon>
        <taxon>Thermodesulfobacteriota</taxon>
        <taxon>Desulfovibrionia</taxon>
        <taxon>Desulfovibrionales</taxon>
        <taxon>Desulfovibrionaceae</taxon>
        <taxon>Alkalidesulfovibrio</taxon>
    </lineage>
</organism>
<keyword evidence="7 11" id="KW-0808">Transferase</keyword>
<keyword evidence="9 11" id="KW-0464">Manganese</keyword>
<comment type="pathway">
    <text evidence="1 11">Amino-acid biosynthesis; L-leucine biosynthesis; L-leucine from 3-methyl-2-oxobutanoate: step 1/4.</text>
</comment>
<name>S7UQD7_9BACT</name>
<dbReference type="PROSITE" id="PS00816">
    <property type="entry name" value="AIPM_HOMOCIT_SYNTH_2"/>
    <property type="match status" value="1"/>
</dbReference>
<reference evidence="13 14" key="1">
    <citation type="journal article" date="2013" name="Genome Announc.">
        <title>Draft genome sequences for three mercury-methylating, sulfate-reducing bacteria.</title>
        <authorList>
            <person name="Brown S.D."/>
            <person name="Hurt R.A.Jr."/>
            <person name="Gilmour C.C."/>
            <person name="Elias D.A."/>
        </authorList>
    </citation>
    <scope>NUCLEOTIDE SEQUENCE [LARGE SCALE GENOMIC DNA]</scope>
    <source>
        <strain evidence="13 14">DSM 16529</strain>
    </source>
</reference>
<feature type="binding site" evidence="11">
    <location>
        <position position="204"/>
    </location>
    <ligand>
        <name>Mn(2+)</name>
        <dbReference type="ChEBI" id="CHEBI:29035"/>
    </ligand>
</feature>
<dbReference type="Pfam" id="PF00682">
    <property type="entry name" value="HMGL-like"/>
    <property type="match status" value="1"/>
</dbReference>
<evidence type="ECO:0000256" key="4">
    <source>
        <dbReference type="ARBA" id="ARBA00018198"/>
    </source>
</evidence>
<evidence type="ECO:0000256" key="1">
    <source>
        <dbReference type="ARBA" id="ARBA00004689"/>
    </source>
</evidence>
<protein>
    <recommendedName>
        <fullName evidence="4 11">2-isopropylmalate synthase</fullName>
        <ecNumber evidence="3 11">2.3.3.13</ecNumber>
    </recommendedName>
    <alternativeName>
        <fullName evidence="11">Alpha-IPM synthase</fullName>
    </alternativeName>
    <alternativeName>
        <fullName evidence="11">Alpha-isopropylmalate synthase</fullName>
    </alternativeName>
</protein>
<dbReference type="AlphaFoldDB" id="S7UQD7"/>
<dbReference type="GO" id="GO:0005737">
    <property type="term" value="C:cytoplasm"/>
    <property type="evidence" value="ECO:0007669"/>
    <property type="project" value="UniProtKB-UniRule"/>
</dbReference>
<evidence type="ECO:0000259" key="12">
    <source>
        <dbReference type="PROSITE" id="PS50991"/>
    </source>
</evidence>
<dbReference type="NCBIfam" id="NF002086">
    <property type="entry name" value="PRK00915.1-3"/>
    <property type="match status" value="1"/>
</dbReference>
<evidence type="ECO:0000256" key="10">
    <source>
        <dbReference type="ARBA" id="ARBA00023304"/>
    </source>
</evidence>
<evidence type="ECO:0000256" key="6">
    <source>
        <dbReference type="ARBA" id="ARBA00022605"/>
    </source>
</evidence>
<keyword evidence="10 11" id="KW-0100">Branched-chain amino acid biosynthesis</keyword>
<dbReference type="InterPro" id="IPR013709">
    <property type="entry name" value="2-isopropylmalate_synth_dimer"/>
</dbReference>
<dbReference type="eggNOG" id="COG0119">
    <property type="taxonomic scope" value="Bacteria"/>
</dbReference>
<dbReference type="UniPathway" id="UPA00048">
    <property type="reaction ID" value="UER00070"/>
</dbReference>
<dbReference type="GO" id="GO:0003985">
    <property type="term" value="F:acetyl-CoA C-acetyltransferase activity"/>
    <property type="evidence" value="ECO:0007669"/>
    <property type="project" value="UniProtKB-UniRule"/>
</dbReference>
<dbReference type="Gene3D" id="3.30.160.270">
    <property type="match status" value="1"/>
</dbReference>
<dbReference type="PROSITE" id="PS50991">
    <property type="entry name" value="PYR_CT"/>
    <property type="match status" value="1"/>
</dbReference>
<feature type="binding site" evidence="11">
    <location>
        <position position="202"/>
    </location>
    <ligand>
        <name>Mn(2+)</name>
        <dbReference type="ChEBI" id="CHEBI:29035"/>
    </ligand>
</feature>
<dbReference type="PROSITE" id="PS00815">
    <property type="entry name" value="AIPM_HOMOCIT_SYNTH_1"/>
    <property type="match status" value="1"/>
</dbReference>
<dbReference type="Pfam" id="PF08502">
    <property type="entry name" value="LeuA_dimer"/>
    <property type="match status" value="1"/>
</dbReference>
<sequence length="511" mass="55461">MSERIHIFDTTLRDGEQSPGATMNQREKVRLARQLERLGVDIIEAGFPAASPGDFEAVQAIAGAVSNCRVAGLCRSMKADIERCYEAIKGAAAPRIHTFIATSPLHMQYKLRKEPHQVLEMAKDAVTFAKSLCADVEFSAEDASRSEREFLGRVVETAIDAGATVINIPDTVGYAQPEEFGDLIRWLLENVRNSHKAVFSVHCHNDLGLAAANTLAALKAGARQAEVTLSGIGERAGNCSVEEVVMALRVRHDLYGLETGIQTEQLYPSCRLLSRIIGMPIPPYKAIVGRNAFAHESGIHQDGMLKNRQTYEIMTPQSIGRSGTDIVLGKHSGRNALTAKLKELGFNLSDEQTVTVFDAVKRLADKKKQIFDEDVEALVLEEIYRIPDKHALKALSVLSGNMGVPPTAAVVMETDGQEKKLSGFGMGPVDAVFNTISEIVGIKPKLLEYLVSAVTGGTDAQGEVTVRIELNGQSAVGRSSDGDIIVASAKAYLNALNRLAKKEEKKEWAVL</sequence>
<keyword evidence="5 11" id="KW-0432">Leucine biosynthesis</keyword>
<dbReference type="InterPro" id="IPR002034">
    <property type="entry name" value="AIPM/Hcit_synth_CS"/>
</dbReference>
<dbReference type="CDD" id="cd07940">
    <property type="entry name" value="DRE_TIM_IPMS"/>
    <property type="match status" value="1"/>
</dbReference>
<proteinExistence type="inferred from homology"/>
<comment type="similarity">
    <text evidence="2 11">Belongs to the alpha-IPM synthase/homocitrate synthase family. LeuA type 1 subfamily.</text>
</comment>
<dbReference type="SUPFAM" id="SSF51569">
    <property type="entry name" value="Aldolase"/>
    <property type="match status" value="1"/>
</dbReference>
<keyword evidence="14" id="KW-1185">Reference proteome</keyword>
<comment type="catalytic activity">
    <reaction evidence="11">
        <text>3-methyl-2-oxobutanoate + acetyl-CoA + H2O = (2S)-2-isopropylmalate + CoA + H(+)</text>
        <dbReference type="Rhea" id="RHEA:21524"/>
        <dbReference type="ChEBI" id="CHEBI:1178"/>
        <dbReference type="ChEBI" id="CHEBI:11851"/>
        <dbReference type="ChEBI" id="CHEBI:15377"/>
        <dbReference type="ChEBI" id="CHEBI:15378"/>
        <dbReference type="ChEBI" id="CHEBI:57287"/>
        <dbReference type="ChEBI" id="CHEBI:57288"/>
        <dbReference type="EC" id="2.3.3.13"/>
    </reaction>
</comment>
<dbReference type="GO" id="GO:0009098">
    <property type="term" value="P:L-leucine biosynthetic process"/>
    <property type="evidence" value="ECO:0007669"/>
    <property type="project" value="UniProtKB-UniRule"/>
</dbReference>
<dbReference type="PANTHER" id="PTHR10277">
    <property type="entry name" value="HOMOCITRATE SYNTHASE-RELATED"/>
    <property type="match status" value="1"/>
</dbReference>
<gene>
    <name evidence="11" type="primary">leuA</name>
    <name evidence="13" type="ORF">dsat_2730</name>
</gene>
<dbReference type="NCBIfam" id="NF002087">
    <property type="entry name" value="PRK00915.1-4"/>
    <property type="match status" value="1"/>
</dbReference>
<dbReference type="HAMAP" id="MF_01025">
    <property type="entry name" value="LeuA_type1"/>
    <property type="match status" value="1"/>
</dbReference>
<dbReference type="RefSeq" id="WP_020886615.1">
    <property type="nucleotide sequence ID" value="NZ_ATHI01000009.1"/>
</dbReference>
<dbReference type="Gene3D" id="1.10.238.260">
    <property type="match status" value="1"/>
</dbReference>
<dbReference type="EMBL" id="ATHI01000009">
    <property type="protein sequence ID" value="EPR34538.1"/>
    <property type="molecule type" value="Genomic_DNA"/>
</dbReference>
<dbReference type="Proteomes" id="UP000014975">
    <property type="component" value="Unassembled WGS sequence"/>
</dbReference>
<dbReference type="InterPro" id="IPR050073">
    <property type="entry name" value="2-IPM_HCS-like"/>
</dbReference>
<dbReference type="FunFam" id="3.20.20.70:FF:000010">
    <property type="entry name" value="2-isopropylmalate synthase"/>
    <property type="match status" value="1"/>
</dbReference>
<keyword evidence="8 11" id="KW-0479">Metal-binding</keyword>
<feature type="binding site" evidence="11">
    <location>
        <position position="14"/>
    </location>
    <ligand>
        <name>Mn(2+)</name>
        <dbReference type="ChEBI" id="CHEBI:29035"/>
    </ligand>
</feature>
<comment type="subunit">
    <text evidence="11">Homodimer.</text>
</comment>
<dbReference type="PATRIC" id="fig|1121439.3.peg.1134"/>
<feature type="region of interest" description="Regulatory domain" evidence="11">
    <location>
        <begin position="391"/>
        <end position="511"/>
    </location>
</feature>
<evidence type="ECO:0000256" key="2">
    <source>
        <dbReference type="ARBA" id="ARBA00009396"/>
    </source>
</evidence>
<accession>S7UQD7</accession>
<comment type="caution">
    <text evidence="13">The sequence shown here is derived from an EMBL/GenBank/DDBJ whole genome shotgun (WGS) entry which is preliminary data.</text>
</comment>
<dbReference type="STRING" id="1121439.dsat_2730"/>
<evidence type="ECO:0000313" key="14">
    <source>
        <dbReference type="Proteomes" id="UP000014975"/>
    </source>
</evidence>
<dbReference type="FunFam" id="1.10.238.260:FF:000001">
    <property type="entry name" value="2-isopropylmalate synthase"/>
    <property type="match status" value="1"/>
</dbReference>
<evidence type="ECO:0000256" key="9">
    <source>
        <dbReference type="ARBA" id="ARBA00023211"/>
    </source>
</evidence>
<dbReference type="FunFam" id="3.30.160.270:FF:000003">
    <property type="entry name" value="2-isopropylmalate synthase"/>
    <property type="match status" value="1"/>
</dbReference>
<evidence type="ECO:0000313" key="13">
    <source>
        <dbReference type="EMBL" id="EPR34538.1"/>
    </source>
</evidence>
<feature type="binding site" evidence="11">
    <location>
        <position position="238"/>
    </location>
    <ligand>
        <name>Mn(2+)</name>
        <dbReference type="ChEBI" id="CHEBI:29035"/>
    </ligand>
</feature>
<dbReference type="InterPro" id="IPR013785">
    <property type="entry name" value="Aldolase_TIM"/>
</dbReference>
<evidence type="ECO:0000256" key="8">
    <source>
        <dbReference type="ARBA" id="ARBA00022723"/>
    </source>
</evidence>
<dbReference type="GO" id="GO:0003852">
    <property type="term" value="F:2-isopropylmalate synthase activity"/>
    <property type="evidence" value="ECO:0007669"/>
    <property type="project" value="UniProtKB-UniRule"/>
</dbReference>
<dbReference type="InterPro" id="IPR036230">
    <property type="entry name" value="LeuA_allosteric_dom_sf"/>
</dbReference>
<dbReference type="SMART" id="SM00917">
    <property type="entry name" value="LeuA_dimer"/>
    <property type="match status" value="1"/>
</dbReference>
<dbReference type="InterPro" id="IPR054691">
    <property type="entry name" value="LeuA/HCS_post-cat"/>
</dbReference>
<feature type="domain" description="Pyruvate carboxyltransferase" evidence="12">
    <location>
        <begin position="5"/>
        <end position="267"/>
    </location>
</feature>
<comment type="cofactor">
    <cofactor evidence="11">
        <name>Mn(2+)</name>
        <dbReference type="ChEBI" id="CHEBI:29035"/>
    </cofactor>
</comment>
<comment type="function">
    <text evidence="11">Catalyzes the condensation of the acetyl group of acetyl-CoA with 3-methyl-2-oxobutanoate (2-ketoisovalerate) to form 3-carboxy-3-hydroxy-4-methylpentanoate (2-isopropylmalate).</text>
</comment>
<dbReference type="EC" id="2.3.3.13" evidence="3 11"/>
<keyword evidence="6 11" id="KW-0028">Amino-acid biosynthesis</keyword>
<dbReference type="OrthoDB" id="9803573at2"/>